<reference evidence="2" key="1">
    <citation type="submission" date="2023-08" db="EMBL/GenBank/DDBJ databases">
        <authorList>
            <person name="Chen Y."/>
            <person name="Shah S."/>
            <person name="Dougan E. K."/>
            <person name="Thang M."/>
            <person name="Chan C."/>
        </authorList>
    </citation>
    <scope>NUCLEOTIDE SEQUENCE</scope>
</reference>
<dbReference type="Pfam" id="PF14974">
    <property type="entry name" value="P_C10"/>
    <property type="match status" value="1"/>
</dbReference>
<keyword evidence="3" id="KW-1185">Reference proteome</keyword>
<sequence length="498" mass="55398">MRQMAMTETLVDASAGLQSACQSEKKKETKTKSKSKGEAQSKTTKADPKADVAKAETKAVKLTKEQAKEALSKAVAILDKQENKKKLKKVVDACGDDAAKKMAALMPMVKDLLAELLESYGFSGDRILQAVMQIAGHAEGDKKRRGCKSLPVAFNMGNALVELDGRLFQWSDSEEETETGLRRRLFAQQYLSRHCWIRPSRNDVKASLLGRSQRINADEVLEALRRIPTKHWRNSGRANVRPEGINIIDSITLGLVSCASTQGRPLPARRTRLYENLCKLLLRFWKQHIQEEQRQGNIPGCQGLVCTSIQMNRNYAAREHVDGNNLGPSWIIALGDWSEGGELFVEDPWGRESHMLSCDIPGQAPQRFRKGDVCRGTFLDVHRRWARFDGRRMHFVRPFQGGDRFSLVFFAATRHSAAPAAARSFLSVLGFPLPEGRDPSSECRCSTFGSALKVDELGRAAGLEVCFSHPVHILRSPKLDTVAQPSEGAKWNSTAEGR</sequence>
<name>A0AA36I2F4_9DINO</name>
<proteinExistence type="predicted"/>
<evidence type="ECO:0000256" key="1">
    <source>
        <dbReference type="SAM" id="MobiDB-lite"/>
    </source>
</evidence>
<organism evidence="2 3">
    <name type="scientific">Effrenium voratum</name>
    <dbReference type="NCBI Taxonomy" id="2562239"/>
    <lineage>
        <taxon>Eukaryota</taxon>
        <taxon>Sar</taxon>
        <taxon>Alveolata</taxon>
        <taxon>Dinophyceae</taxon>
        <taxon>Suessiales</taxon>
        <taxon>Symbiodiniaceae</taxon>
        <taxon>Effrenium</taxon>
    </lineage>
</organism>
<accession>A0AA36I2F4</accession>
<comment type="caution">
    <text evidence="2">The sequence shown here is derived from an EMBL/GenBank/DDBJ whole genome shotgun (WGS) entry which is preliminary data.</text>
</comment>
<dbReference type="EMBL" id="CAUJNA010000657">
    <property type="protein sequence ID" value="CAJ1379782.1"/>
    <property type="molecule type" value="Genomic_DNA"/>
</dbReference>
<evidence type="ECO:0000313" key="3">
    <source>
        <dbReference type="Proteomes" id="UP001178507"/>
    </source>
</evidence>
<evidence type="ECO:0000313" key="2">
    <source>
        <dbReference type="EMBL" id="CAJ1379782.1"/>
    </source>
</evidence>
<feature type="region of interest" description="Disordered" evidence="1">
    <location>
        <begin position="1"/>
        <end position="54"/>
    </location>
</feature>
<dbReference type="InterPro" id="IPR026317">
    <property type="entry name" value="P_C10"/>
</dbReference>
<feature type="compositionally biased region" description="Basic and acidic residues" evidence="1">
    <location>
        <begin position="23"/>
        <end position="54"/>
    </location>
</feature>
<evidence type="ECO:0008006" key="4">
    <source>
        <dbReference type="Google" id="ProtNLM"/>
    </source>
</evidence>
<dbReference type="AlphaFoldDB" id="A0AA36I2F4"/>
<protein>
    <recommendedName>
        <fullName evidence="4">Protein C10</fullName>
    </recommendedName>
</protein>
<dbReference type="Proteomes" id="UP001178507">
    <property type="component" value="Unassembled WGS sequence"/>
</dbReference>
<gene>
    <name evidence="2" type="ORF">EVOR1521_LOCUS7916</name>
</gene>